<comment type="caution">
    <text evidence="4">The sequence shown here is derived from an EMBL/GenBank/DDBJ whole genome shotgun (WGS) entry which is preliminary data.</text>
</comment>
<keyword evidence="2" id="KW-0472">Membrane</keyword>
<feature type="transmembrane region" description="Helical" evidence="2">
    <location>
        <begin position="210"/>
        <end position="231"/>
    </location>
</feature>
<feature type="transmembrane region" description="Helical" evidence="2">
    <location>
        <begin position="345"/>
        <end position="366"/>
    </location>
</feature>
<gene>
    <name evidence="4" type="ORF">IWQ60_009489</name>
</gene>
<dbReference type="AlphaFoldDB" id="A0A9W7ZMV9"/>
<keyword evidence="2" id="KW-1133">Transmembrane helix</keyword>
<reference evidence="4" key="1">
    <citation type="submission" date="2022-07" db="EMBL/GenBank/DDBJ databases">
        <title>Phylogenomic reconstructions and comparative analyses of Kickxellomycotina fungi.</title>
        <authorList>
            <person name="Reynolds N.K."/>
            <person name="Stajich J.E."/>
            <person name="Barry K."/>
            <person name="Grigoriev I.V."/>
            <person name="Crous P."/>
            <person name="Smith M.E."/>
        </authorList>
    </citation>
    <scope>NUCLEOTIDE SEQUENCE</scope>
    <source>
        <strain evidence="4">RSA 861</strain>
    </source>
</reference>
<feature type="transmembrane region" description="Helical" evidence="2">
    <location>
        <begin position="273"/>
        <end position="294"/>
    </location>
</feature>
<feature type="chain" id="PRO_5040895357" evidence="3">
    <location>
        <begin position="20"/>
        <end position="559"/>
    </location>
</feature>
<keyword evidence="5" id="KW-1185">Reference proteome</keyword>
<evidence type="ECO:0000313" key="5">
    <source>
        <dbReference type="Proteomes" id="UP001150569"/>
    </source>
</evidence>
<feature type="transmembrane region" description="Helical" evidence="2">
    <location>
        <begin position="243"/>
        <end position="261"/>
    </location>
</feature>
<proteinExistence type="predicted"/>
<keyword evidence="2" id="KW-0812">Transmembrane</keyword>
<evidence type="ECO:0000256" key="3">
    <source>
        <dbReference type="SAM" id="SignalP"/>
    </source>
</evidence>
<evidence type="ECO:0000313" key="4">
    <source>
        <dbReference type="EMBL" id="KAJ1912814.1"/>
    </source>
</evidence>
<feature type="transmembrane region" description="Helical" evidence="2">
    <location>
        <begin position="421"/>
        <end position="442"/>
    </location>
</feature>
<keyword evidence="3" id="KW-0732">Signal</keyword>
<organism evidence="4 5">
    <name type="scientific">Tieghemiomyces parasiticus</name>
    <dbReference type="NCBI Taxonomy" id="78921"/>
    <lineage>
        <taxon>Eukaryota</taxon>
        <taxon>Fungi</taxon>
        <taxon>Fungi incertae sedis</taxon>
        <taxon>Zoopagomycota</taxon>
        <taxon>Kickxellomycotina</taxon>
        <taxon>Dimargaritomycetes</taxon>
        <taxon>Dimargaritales</taxon>
        <taxon>Dimargaritaceae</taxon>
        <taxon>Tieghemiomyces</taxon>
    </lineage>
</organism>
<name>A0A9W7ZMV9_9FUNG</name>
<feature type="signal peptide" evidence="3">
    <location>
        <begin position="1"/>
        <end position="19"/>
    </location>
</feature>
<dbReference type="EMBL" id="JANBPT010000798">
    <property type="protein sequence ID" value="KAJ1912814.1"/>
    <property type="molecule type" value="Genomic_DNA"/>
</dbReference>
<feature type="compositionally biased region" description="Polar residues" evidence="1">
    <location>
        <begin position="542"/>
        <end position="552"/>
    </location>
</feature>
<feature type="transmembrane region" description="Helical" evidence="2">
    <location>
        <begin position="306"/>
        <end position="333"/>
    </location>
</feature>
<feature type="transmembrane region" description="Helical" evidence="2">
    <location>
        <begin position="387"/>
        <end position="409"/>
    </location>
</feature>
<dbReference type="Proteomes" id="UP001150569">
    <property type="component" value="Unassembled WGS sequence"/>
</dbReference>
<sequence>MRLALSFLWRSLVVAATSAVLLTFSPAQARITLNHNDTTVSFNMWDFFGETNSTSYTFDGPVFRLQFKTGCKIVMPSRPWDHVAEGTRPATVIFAYFREARNIGCTSFTKIIEKLPQVIDALEKLGYAKPALAIFDSMETNQEPFGHPVTNPTDNYFLHRPPGLKLGLIGRDAGTWINRQFLDSHIPVVVTAKQDPGPWNRMMHTPAWEFLRTFTYITHSIAAAYALYQFGLTLYRHRLRPSVPAFIYLFALYFLVTNTASQYGDLQTVAGHVAVHATWATSSIAFSLLIFLWVQTMHYLEVSRFFNFVYVISALNAINWTVLAILLSVSVITGERQNYHEGIDMLFYVQPAIVLLQGGYLLYYGTRFLRLLKTRPRGNALVGAVRLFVLVGFATYFSYVFFSVSSILMFQYQESNVDSYIARHVCYKLASLLCYSSIFWMLRVHAAVGNIKGFATQILRDLYGDALGSFKTYPTDHHLHRRQHSLAVDEMSSGLPSATFPRAGGRSGFRASADYPTLYADPTFVLNPASGPTPPNIGGLSNMPTHKSSTPANFRVQIP</sequence>
<feature type="region of interest" description="Disordered" evidence="1">
    <location>
        <begin position="530"/>
        <end position="559"/>
    </location>
</feature>
<dbReference type="OrthoDB" id="5542996at2759"/>
<accession>A0A9W7ZMV9</accession>
<evidence type="ECO:0000256" key="1">
    <source>
        <dbReference type="SAM" id="MobiDB-lite"/>
    </source>
</evidence>
<evidence type="ECO:0000256" key="2">
    <source>
        <dbReference type="SAM" id="Phobius"/>
    </source>
</evidence>
<protein>
    <submittedName>
        <fullName evidence="4">Uncharacterized protein</fullName>
    </submittedName>
</protein>